<keyword evidence="17" id="KW-1185">Reference proteome</keyword>
<comment type="similarity">
    <text evidence="4 14">Belongs to the DHPS family.</text>
</comment>
<dbReference type="Gene3D" id="3.20.20.20">
    <property type="entry name" value="Dihydropteroate synthase-like"/>
    <property type="match status" value="1"/>
</dbReference>
<dbReference type="PROSITE" id="PS00793">
    <property type="entry name" value="DHPS_2"/>
    <property type="match status" value="1"/>
</dbReference>
<evidence type="ECO:0000256" key="3">
    <source>
        <dbReference type="ARBA" id="ARBA00004763"/>
    </source>
</evidence>
<comment type="caution">
    <text evidence="16">The sequence shown here is derived from an EMBL/GenBank/DDBJ whole genome shotgun (WGS) entry which is preliminary data.</text>
</comment>
<evidence type="ECO:0000256" key="4">
    <source>
        <dbReference type="ARBA" id="ARBA00009503"/>
    </source>
</evidence>
<evidence type="ECO:0000256" key="7">
    <source>
        <dbReference type="ARBA" id="ARBA00016919"/>
    </source>
</evidence>
<dbReference type="AlphaFoldDB" id="W6M5H3"/>
<dbReference type="GO" id="GO:0005829">
    <property type="term" value="C:cytosol"/>
    <property type="evidence" value="ECO:0007669"/>
    <property type="project" value="TreeGrafter"/>
</dbReference>
<dbReference type="SUPFAM" id="SSF51717">
    <property type="entry name" value="Dihydropteroate synthetase-like"/>
    <property type="match status" value="1"/>
</dbReference>
<comment type="pathway">
    <text evidence="3 14">Cofactor biosynthesis; tetrahydrofolate biosynthesis; 7,8-dihydrofolate from 2-amino-4-hydroxy-6-hydroxymethyl-7,8-dihydropteridine diphosphate and 4-aminobenzoate: step 1/2.</text>
</comment>
<evidence type="ECO:0000256" key="11">
    <source>
        <dbReference type="ARBA" id="ARBA00022909"/>
    </source>
</evidence>
<protein>
    <recommendedName>
        <fullName evidence="7 14">Dihydropteroate synthase</fullName>
        <shortName evidence="14">DHPS</shortName>
        <ecNumber evidence="6 14">2.5.1.15</ecNumber>
    </recommendedName>
    <alternativeName>
        <fullName evidence="12 14">Dihydropteroate pyrophosphorylase</fullName>
    </alternativeName>
</protein>
<dbReference type="PANTHER" id="PTHR20941">
    <property type="entry name" value="FOLATE SYNTHESIS PROTEINS"/>
    <property type="match status" value="1"/>
</dbReference>
<evidence type="ECO:0000256" key="8">
    <source>
        <dbReference type="ARBA" id="ARBA00022679"/>
    </source>
</evidence>
<dbReference type="EC" id="2.5.1.15" evidence="6 14"/>
<dbReference type="NCBIfam" id="TIGR01496">
    <property type="entry name" value="DHPS"/>
    <property type="match status" value="1"/>
</dbReference>
<reference evidence="16" key="2">
    <citation type="submission" date="2014-03" db="EMBL/GenBank/DDBJ databases">
        <title>Candidatus Competibacter-lineage genomes retrieved from metagenomes reveal functional metabolic diversity.</title>
        <authorList>
            <person name="McIlroy S.J."/>
            <person name="Albertsen M."/>
            <person name="Andresen E.K."/>
            <person name="Saunders A.M."/>
            <person name="Kristiansen R."/>
            <person name="Stokholm-Bjerregaard M."/>
            <person name="Nielsen K.L."/>
            <person name="Nielsen P.H."/>
        </authorList>
    </citation>
    <scope>NUCLEOTIDE SEQUENCE</scope>
    <source>
        <strain evidence="16">Run_A_D11</strain>
    </source>
</reference>
<evidence type="ECO:0000256" key="1">
    <source>
        <dbReference type="ARBA" id="ARBA00000012"/>
    </source>
</evidence>
<evidence type="ECO:0000256" key="10">
    <source>
        <dbReference type="ARBA" id="ARBA00022842"/>
    </source>
</evidence>
<comment type="catalytic activity">
    <reaction evidence="1">
        <text>(7,8-dihydropterin-6-yl)methyl diphosphate + 4-aminobenzoate = 7,8-dihydropteroate + diphosphate</text>
        <dbReference type="Rhea" id="RHEA:19949"/>
        <dbReference type="ChEBI" id="CHEBI:17836"/>
        <dbReference type="ChEBI" id="CHEBI:17839"/>
        <dbReference type="ChEBI" id="CHEBI:33019"/>
        <dbReference type="ChEBI" id="CHEBI:72950"/>
        <dbReference type="EC" id="2.5.1.15"/>
    </reaction>
</comment>
<dbReference type="RefSeq" id="WP_048673642.1">
    <property type="nucleotide sequence ID" value="NZ_CBTJ020000045.1"/>
</dbReference>
<evidence type="ECO:0000256" key="6">
    <source>
        <dbReference type="ARBA" id="ARBA00012458"/>
    </source>
</evidence>
<dbReference type="EMBL" id="CBTJ020000045">
    <property type="protein sequence ID" value="CDI03121.1"/>
    <property type="molecule type" value="Genomic_DNA"/>
</dbReference>
<evidence type="ECO:0000256" key="13">
    <source>
        <dbReference type="ARBA" id="ARBA00053449"/>
    </source>
</evidence>
<dbReference type="Proteomes" id="UP000035760">
    <property type="component" value="Unassembled WGS sequence"/>
</dbReference>
<dbReference type="InterPro" id="IPR006390">
    <property type="entry name" value="DHP_synth_dom"/>
</dbReference>
<name>W6M5H3_9GAMM</name>
<accession>W6M5H3</accession>
<dbReference type="FunFam" id="3.20.20.20:FF:000004">
    <property type="entry name" value="Dihydropteroate synthase"/>
    <property type="match status" value="1"/>
</dbReference>
<evidence type="ECO:0000256" key="2">
    <source>
        <dbReference type="ARBA" id="ARBA00001946"/>
    </source>
</evidence>
<dbReference type="CDD" id="cd00739">
    <property type="entry name" value="DHPS"/>
    <property type="match status" value="1"/>
</dbReference>
<comment type="cofactor">
    <cofactor evidence="2 14">
        <name>Mg(2+)</name>
        <dbReference type="ChEBI" id="CHEBI:18420"/>
    </cofactor>
</comment>
<dbReference type="GO" id="GO:0004156">
    <property type="term" value="F:dihydropteroate synthase activity"/>
    <property type="evidence" value="ECO:0007669"/>
    <property type="project" value="UniProtKB-EC"/>
</dbReference>
<proteinExistence type="inferred from homology"/>
<comment type="subunit">
    <text evidence="5">Homodimer.</text>
</comment>
<dbReference type="Pfam" id="PF00809">
    <property type="entry name" value="Pterin_bind"/>
    <property type="match status" value="1"/>
</dbReference>
<dbReference type="GO" id="GO:0046872">
    <property type="term" value="F:metal ion binding"/>
    <property type="evidence" value="ECO:0007669"/>
    <property type="project" value="UniProtKB-KW"/>
</dbReference>
<dbReference type="PROSITE" id="PS00792">
    <property type="entry name" value="DHPS_1"/>
    <property type="match status" value="1"/>
</dbReference>
<dbReference type="InterPro" id="IPR045031">
    <property type="entry name" value="DHP_synth-like"/>
</dbReference>
<dbReference type="InterPro" id="IPR011005">
    <property type="entry name" value="Dihydropteroate_synth-like_sf"/>
</dbReference>
<dbReference type="OrthoDB" id="9811744at2"/>
<dbReference type="GO" id="GO:0046656">
    <property type="term" value="P:folic acid biosynthetic process"/>
    <property type="evidence" value="ECO:0007669"/>
    <property type="project" value="UniProtKB-KW"/>
</dbReference>
<evidence type="ECO:0000256" key="14">
    <source>
        <dbReference type="RuleBase" id="RU361205"/>
    </source>
</evidence>
<feature type="domain" description="Pterin-binding" evidence="15">
    <location>
        <begin position="15"/>
        <end position="267"/>
    </location>
</feature>
<keyword evidence="8 14" id="KW-0808">Transferase</keyword>
<dbReference type="GO" id="GO:0046654">
    <property type="term" value="P:tetrahydrofolate biosynthetic process"/>
    <property type="evidence" value="ECO:0007669"/>
    <property type="project" value="UniProtKB-UniPathway"/>
</dbReference>
<evidence type="ECO:0000259" key="15">
    <source>
        <dbReference type="PROSITE" id="PS50972"/>
    </source>
</evidence>
<gene>
    <name evidence="16" type="primary">folP</name>
    <name evidence="16" type="ORF">BN873_380103</name>
</gene>
<dbReference type="PANTHER" id="PTHR20941:SF1">
    <property type="entry name" value="FOLIC ACID SYNTHESIS PROTEIN FOL1"/>
    <property type="match status" value="1"/>
</dbReference>
<evidence type="ECO:0000256" key="9">
    <source>
        <dbReference type="ARBA" id="ARBA00022723"/>
    </source>
</evidence>
<reference evidence="16" key="1">
    <citation type="submission" date="2013-07" db="EMBL/GenBank/DDBJ databases">
        <authorList>
            <person name="McIlroy S."/>
        </authorList>
    </citation>
    <scope>NUCLEOTIDE SEQUENCE [LARGE SCALE GENOMIC DNA]</scope>
    <source>
        <strain evidence="16">Run_A_D11</strain>
    </source>
</reference>
<keyword evidence="11 14" id="KW-0289">Folate biosynthesis</keyword>
<keyword evidence="9 14" id="KW-0479">Metal-binding</keyword>
<evidence type="ECO:0000313" key="16">
    <source>
        <dbReference type="EMBL" id="CDI03121.1"/>
    </source>
</evidence>
<evidence type="ECO:0000256" key="5">
    <source>
        <dbReference type="ARBA" id="ARBA00011738"/>
    </source>
</evidence>
<dbReference type="STRING" id="1400863.BN873_380103"/>
<organism evidence="16 17">
    <name type="scientific">Candidatus Competibacter denitrificans Run_A_D11</name>
    <dbReference type="NCBI Taxonomy" id="1400863"/>
    <lineage>
        <taxon>Bacteria</taxon>
        <taxon>Pseudomonadati</taxon>
        <taxon>Pseudomonadota</taxon>
        <taxon>Gammaproteobacteria</taxon>
        <taxon>Candidatus Competibacteraceae</taxon>
        <taxon>Candidatus Competibacter</taxon>
    </lineage>
</organism>
<dbReference type="PROSITE" id="PS50972">
    <property type="entry name" value="PTERIN_BINDING"/>
    <property type="match status" value="1"/>
</dbReference>
<comment type="function">
    <text evidence="13 14">Catalyzes the condensation of para-aminobenzoate (pABA) with 6-hydroxymethyl-7,8-dihydropterin diphosphate (DHPt-PP) to form 7,8-dihydropteroate (H2Pte), the immediate precursor of folate derivatives.</text>
</comment>
<evidence type="ECO:0000313" key="17">
    <source>
        <dbReference type="Proteomes" id="UP000035760"/>
    </source>
</evidence>
<dbReference type="InterPro" id="IPR000489">
    <property type="entry name" value="Pterin-binding_dom"/>
</dbReference>
<keyword evidence="10 14" id="KW-0460">Magnesium</keyword>
<sequence>MRLDCAGKPLDLTQPVVMGVLNVTPDSFSDGGRFLRLDDALRQAEAMVTEGAAILDIGGESTRPGASIVSVQEEMDRVLPLVERLARELPVPISIDTSKPQVMRAAVEVGAGLINDIWALRLPGALEIAVASGVPVCLMHMRGEPGTMQHHPCYGDVVAEVKDFLRERIRACEVAGLPRQRILVDPGFGFGKTLAHNLSLLRHVSSFTELAAGVLVGISRKSMLGALLAVPVSERLNGSLAAAVIAAWQGAHIIRAHDVRETVQALRVCAATLAAL</sequence>
<evidence type="ECO:0000256" key="12">
    <source>
        <dbReference type="ARBA" id="ARBA00030193"/>
    </source>
</evidence>
<dbReference type="UniPathway" id="UPA00077">
    <property type="reaction ID" value="UER00156"/>
</dbReference>